<accession>A0A0T6BN89</accession>
<dbReference type="PANTHER" id="PTHR35866">
    <property type="entry name" value="PUTATIVE-RELATED"/>
    <property type="match status" value="1"/>
</dbReference>
<evidence type="ECO:0000313" key="1">
    <source>
        <dbReference type="EMBL" id="KRT93099.1"/>
    </source>
</evidence>
<name>A0A0T6BN89_9BACI</name>
<dbReference type="SUPFAM" id="SSF103642">
    <property type="entry name" value="Sec-C motif"/>
    <property type="match status" value="1"/>
</dbReference>
<comment type="caution">
    <text evidence="1">The sequence shown here is derived from an EMBL/GenBank/DDBJ whole genome shotgun (WGS) entry which is preliminary data.</text>
</comment>
<dbReference type="PANTHER" id="PTHR35866:SF1">
    <property type="entry name" value="YKGJ FAMILY CYSTEINE CLUSTER PROTEIN"/>
    <property type="match status" value="1"/>
</dbReference>
<dbReference type="Gene3D" id="3.10.450.50">
    <property type="match status" value="1"/>
</dbReference>
<sequence length="279" mass="32406">MTGEMSDTISRNDPCFCGSGKKYKKCHSDINPKSRAALLLKLNRAIDDRIKGYQESTGYVPPCHSGCANCCFEDFSITEIEFELIMRELKSWDGKDVERVYNLALDQCEKMKKERPYDWRNLEKNIGGTDTGAFKKQLEAHRLVQRNKFPCPLLDTDTNSCKVYDSRPIVCRSFGTAHTSTDESSSFEVCEHIPDSRQHAKITPNVEDLQESAWKFTNIETPSGQFVFQRAYPIYYWFRIFYNRTGEKKAQYNYYDRPINFNQTLDQANRIISKEVNLI</sequence>
<protein>
    <recommendedName>
        <fullName evidence="3">Zinc/iron-chelating domain-containing protein</fullName>
    </recommendedName>
</protein>
<gene>
    <name evidence="1" type="ORF">AB447_203965</name>
</gene>
<dbReference type="InterPro" id="IPR004027">
    <property type="entry name" value="SEC_C_motif"/>
</dbReference>
<dbReference type="EMBL" id="LECW02000023">
    <property type="protein sequence ID" value="KRT93099.1"/>
    <property type="molecule type" value="Genomic_DNA"/>
</dbReference>
<dbReference type="AlphaFoldDB" id="A0A0T6BN89"/>
<reference evidence="1 2" key="1">
    <citation type="journal article" date="2015" name="Int. J. Syst. Evol. Microbiol.">
        <title>Bacillus glycinifermentans sp. nov., isolated from fermented soybean paste.</title>
        <authorList>
            <person name="Kim S.J."/>
            <person name="Dunlap C.A."/>
            <person name="Kwon S.W."/>
            <person name="Rooney A.P."/>
        </authorList>
    </citation>
    <scope>NUCLEOTIDE SEQUENCE [LARGE SCALE GENOMIC DNA]</scope>
    <source>
        <strain evidence="1 2">GO-13</strain>
    </source>
</reference>
<dbReference type="Pfam" id="PF02810">
    <property type="entry name" value="SEC-C"/>
    <property type="match status" value="1"/>
</dbReference>
<evidence type="ECO:0008006" key="3">
    <source>
        <dbReference type="Google" id="ProtNLM"/>
    </source>
</evidence>
<proteinExistence type="predicted"/>
<dbReference type="Pfam" id="PF03692">
    <property type="entry name" value="CxxCxxCC"/>
    <property type="match status" value="1"/>
</dbReference>
<dbReference type="Proteomes" id="UP000036168">
    <property type="component" value="Unassembled WGS sequence"/>
</dbReference>
<dbReference type="OrthoDB" id="9810361at2"/>
<organism evidence="1 2">
    <name type="scientific">Bacillus glycinifermentans</name>
    <dbReference type="NCBI Taxonomy" id="1664069"/>
    <lineage>
        <taxon>Bacteria</taxon>
        <taxon>Bacillati</taxon>
        <taxon>Bacillota</taxon>
        <taxon>Bacilli</taxon>
        <taxon>Bacillales</taxon>
        <taxon>Bacillaceae</taxon>
        <taxon>Bacillus</taxon>
    </lineage>
</organism>
<evidence type="ECO:0000313" key="2">
    <source>
        <dbReference type="Proteomes" id="UP000036168"/>
    </source>
</evidence>
<dbReference type="InterPro" id="IPR005358">
    <property type="entry name" value="Puta_zinc/iron-chelating_dom"/>
</dbReference>